<gene>
    <name evidence="1" type="ORF">IG617_15365</name>
</gene>
<evidence type="ECO:0000313" key="1">
    <source>
        <dbReference type="EMBL" id="MBD8877676.1"/>
    </source>
</evidence>
<name>A0ABR9CCQ3_9HYPH</name>
<dbReference type="Proteomes" id="UP000615687">
    <property type="component" value="Unassembled WGS sequence"/>
</dbReference>
<evidence type="ECO:0000313" key="2">
    <source>
        <dbReference type="Proteomes" id="UP000615687"/>
    </source>
</evidence>
<dbReference type="EMBL" id="JACYXJ010000005">
    <property type="protein sequence ID" value="MBD8877676.1"/>
    <property type="molecule type" value="Genomic_DNA"/>
</dbReference>
<accession>A0ABR9CCQ3</accession>
<proteinExistence type="predicted"/>
<sequence>MSDECRKYLIEQDDGPDLQFTGKRIASAASSTDRQSGIYSGQVGNWDELELYRTSAGNFVCVIENRTAWQGERNVRRATVANDAKAVINFFGQGWLAKMIYDEAGIENVQNVA</sequence>
<comment type="caution">
    <text evidence="1">The sequence shown here is derived from an EMBL/GenBank/DDBJ whole genome shotgun (WGS) entry which is preliminary data.</text>
</comment>
<organism evidence="1 2">
    <name type="scientific">Roseibium polysiphoniae</name>
    <dbReference type="NCBI Taxonomy" id="2571221"/>
    <lineage>
        <taxon>Bacteria</taxon>
        <taxon>Pseudomonadati</taxon>
        <taxon>Pseudomonadota</taxon>
        <taxon>Alphaproteobacteria</taxon>
        <taxon>Hyphomicrobiales</taxon>
        <taxon>Stappiaceae</taxon>
        <taxon>Roseibium</taxon>
    </lineage>
</organism>
<reference evidence="1 2" key="1">
    <citation type="submission" date="2020-09" db="EMBL/GenBank/DDBJ databases">
        <title>The genome sequence of type strain Labrenzia polysiphoniae KACC 19711.</title>
        <authorList>
            <person name="Liu Y."/>
        </authorList>
    </citation>
    <scope>NUCLEOTIDE SEQUENCE [LARGE SCALE GENOMIC DNA]</scope>
    <source>
        <strain evidence="1 2">KACC 19711</strain>
    </source>
</reference>
<keyword evidence="2" id="KW-1185">Reference proteome</keyword>
<protein>
    <submittedName>
        <fullName evidence="1">Uncharacterized protein</fullName>
    </submittedName>
</protein>
<dbReference type="RefSeq" id="WP_192110112.1">
    <property type="nucleotide sequence ID" value="NZ_JACYXJ010000005.1"/>
</dbReference>